<dbReference type="AlphaFoldDB" id="A0A3E4MDT7"/>
<organism evidence="3 4">
    <name type="scientific">Dorea formicigenerans</name>
    <dbReference type="NCBI Taxonomy" id="39486"/>
    <lineage>
        <taxon>Bacteria</taxon>
        <taxon>Bacillati</taxon>
        <taxon>Bacillota</taxon>
        <taxon>Clostridia</taxon>
        <taxon>Lachnospirales</taxon>
        <taxon>Lachnospiraceae</taxon>
        <taxon>Dorea</taxon>
    </lineage>
</organism>
<feature type="domain" description="DUF4143" evidence="2">
    <location>
        <begin position="227"/>
        <end position="388"/>
    </location>
</feature>
<gene>
    <name evidence="3" type="ORF">DXD10_08560</name>
</gene>
<feature type="domain" description="AAA" evidence="1">
    <location>
        <begin position="20"/>
        <end position="154"/>
    </location>
</feature>
<name>A0A3E4MDT7_9FIRM</name>
<evidence type="ECO:0000313" key="4">
    <source>
        <dbReference type="Proteomes" id="UP000261208"/>
    </source>
</evidence>
<sequence length="466" mass="53998">MYLRRKIDDYLKEWKNSEERKPLIIKGARQIGKTESIRKFAEENYTSVIEINFVEEPKYRTIIVDGYGADEIVKSISRIDPQKQFIPEETLIFFDELQEFPEIATSLKFFAQDGRFDIICSGSLLGISYQRIESNSVGYKNDYTMYSMDFEEFLWAKGYQDDVIEDMLEHMCQGKAFGKAELYTFEEAFLDYCILGGLPAVVREYISTNTFTGTLQMQTQLLEDYKEDIRKYADGLDQTRILNVFQHIPVQLAKDNKKFQISKVAKGARFKDYRGCIEWLRDTGLVNVCYCLQYPELPLKGNYDEEKYKLYYFDTGMLVAMLDEEAQEDLRANKNMNVYKGALYENVVAEALVKSGYGLYYYKKENATLEEDFFVRTRDSLVPVEVKATNGRSKSLRTLIKSENYPDIKFGIKLIKGNIGIENDIHTFPYFCTFLLKRYISWEMSSTSIGGEKKQADISGGSQSLS</sequence>
<keyword evidence="3" id="KW-0067">ATP-binding</keyword>
<dbReference type="EMBL" id="QSQQ01000009">
    <property type="protein sequence ID" value="RGK47881.1"/>
    <property type="molecule type" value="Genomic_DNA"/>
</dbReference>
<dbReference type="InterPro" id="IPR041682">
    <property type="entry name" value="AAA_14"/>
</dbReference>
<reference evidence="3 4" key="1">
    <citation type="submission" date="2018-08" db="EMBL/GenBank/DDBJ databases">
        <title>A genome reference for cultivated species of the human gut microbiota.</title>
        <authorList>
            <person name="Zou Y."/>
            <person name="Xue W."/>
            <person name="Luo G."/>
        </authorList>
    </citation>
    <scope>NUCLEOTIDE SEQUENCE [LARGE SCALE GENOMIC DNA]</scope>
    <source>
        <strain evidence="3 4">TF11-11</strain>
    </source>
</reference>
<keyword evidence="3" id="KW-0547">Nucleotide-binding</keyword>
<dbReference type="RefSeq" id="WP_117649827.1">
    <property type="nucleotide sequence ID" value="NZ_QSQQ01000009.1"/>
</dbReference>
<dbReference type="GO" id="GO:0005524">
    <property type="term" value="F:ATP binding"/>
    <property type="evidence" value="ECO:0007669"/>
    <property type="project" value="UniProtKB-KW"/>
</dbReference>
<dbReference type="Proteomes" id="UP000261208">
    <property type="component" value="Unassembled WGS sequence"/>
</dbReference>
<evidence type="ECO:0000259" key="2">
    <source>
        <dbReference type="Pfam" id="PF13635"/>
    </source>
</evidence>
<dbReference type="SUPFAM" id="SSF52540">
    <property type="entry name" value="P-loop containing nucleoside triphosphate hydrolases"/>
    <property type="match status" value="1"/>
</dbReference>
<accession>A0A3E4MDT7</accession>
<protein>
    <submittedName>
        <fullName evidence="3">ATP-binding protein</fullName>
    </submittedName>
</protein>
<dbReference type="Pfam" id="PF13173">
    <property type="entry name" value="AAA_14"/>
    <property type="match status" value="1"/>
</dbReference>
<dbReference type="Pfam" id="PF13635">
    <property type="entry name" value="DUF4143"/>
    <property type="match status" value="1"/>
</dbReference>
<evidence type="ECO:0000313" key="3">
    <source>
        <dbReference type="EMBL" id="RGK47881.1"/>
    </source>
</evidence>
<dbReference type="InterPro" id="IPR025420">
    <property type="entry name" value="DUF4143"/>
</dbReference>
<comment type="caution">
    <text evidence="3">The sequence shown here is derived from an EMBL/GenBank/DDBJ whole genome shotgun (WGS) entry which is preliminary data.</text>
</comment>
<dbReference type="PANTHER" id="PTHR33295:SF7">
    <property type="entry name" value="ATPASE"/>
    <property type="match status" value="1"/>
</dbReference>
<evidence type="ECO:0000259" key="1">
    <source>
        <dbReference type="Pfam" id="PF13173"/>
    </source>
</evidence>
<proteinExistence type="predicted"/>
<dbReference type="PANTHER" id="PTHR33295">
    <property type="entry name" value="ATPASE"/>
    <property type="match status" value="1"/>
</dbReference>
<dbReference type="InterPro" id="IPR027417">
    <property type="entry name" value="P-loop_NTPase"/>
</dbReference>